<reference evidence="1" key="1">
    <citation type="submission" date="2022-10" db="EMBL/GenBank/DDBJ databases">
        <title>The complete genomes of actinobacterial strains from the NBC collection.</title>
        <authorList>
            <person name="Joergensen T.S."/>
            <person name="Alvarez Arevalo M."/>
            <person name="Sterndorff E.B."/>
            <person name="Faurdal D."/>
            <person name="Vuksanovic O."/>
            <person name="Mourched A.-S."/>
            <person name="Charusanti P."/>
            <person name="Shaw S."/>
            <person name="Blin K."/>
            <person name="Weber T."/>
        </authorList>
    </citation>
    <scope>NUCLEOTIDE SEQUENCE</scope>
    <source>
        <strain evidence="1">NBC_01482</strain>
    </source>
</reference>
<name>A0ABZ1YVD0_9NOCA</name>
<protein>
    <recommendedName>
        <fullName evidence="3">ATPase</fullName>
    </recommendedName>
</protein>
<evidence type="ECO:0000313" key="2">
    <source>
        <dbReference type="Proteomes" id="UP001432062"/>
    </source>
</evidence>
<proteinExistence type="predicted"/>
<accession>A0ABZ1YVD0</accession>
<evidence type="ECO:0008006" key="3">
    <source>
        <dbReference type="Google" id="ProtNLM"/>
    </source>
</evidence>
<dbReference type="EMBL" id="CP109441">
    <property type="protein sequence ID" value="WUV46983.1"/>
    <property type="molecule type" value="Genomic_DNA"/>
</dbReference>
<dbReference type="Proteomes" id="UP001432062">
    <property type="component" value="Chromosome"/>
</dbReference>
<sequence>MTTMSMLGEVRPEHDRAIEEGRVLLHFLRSFRMPALDVWSACAERRQLDRWFGKVTGGNGNLTIEPFDGPVPGPIAIRVEDCRAPHDLVIHIDGGILELHMTQVGVVTNLELIRRHICPADACSVGPRWQYLLDRLTAYLDRRPLPSWADYPELTNEYR</sequence>
<organism evidence="1 2">
    <name type="scientific">Nocardia vinacea</name>
    <dbReference type="NCBI Taxonomy" id="96468"/>
    <lineage>
        <taxon>Bacteria</taxon>
        <taxon>Bacillati</taxon>
        <taxon>Actinomycetota</taxon>
        <taxon>Actinomycetes</taxon>
        <taxon>Mycobacteriales</taxon>
        <taxon>Nocardiaceae</taxon>
        <taxon>Nocardia</taxon>
    </lineage>
</organism>
<dbReference type="Gene3D" id="3.30.530.20">
    <property type="match status" value="1"/>
</dbReference>
<keyword evidence="2" id="KW-1185">Reference proteome</keyword>
<evidence type="ECO:0000313" key="1">
    <source>
        <dbReference type="EMBL" id="WUV46983.1"/>
    </source>
</evidence>
<dbReference type="InterPro" id="IPR023393">
    <property type="entry name" value="START-like_dom_sf"/>
</dbReference>
<gene>
    <name evidence="1" type="ORF">OG563_01610</name>
</gene>
<dbReference type="RefSeq" id="WP_327099894.1">
    <property type="nucleotide sequence ID" value="NZ_CP109149.1"/>
</dbReference>
<dbReference type="SUPFAM" id="SSF55961">
    <property type="entry name" value="Bet v1-like"/>
    <property type="match status" value="1"/>
</dbReference>